<dbReference type="PATRIC" id="fig|476272.21.peg.2159"/>
<accession>C0CLP7</accession>
<comment type="caution">
    <text evidence="1">The sequence shown here is derived from an EMBL/GenBank/DDBJ whole genome shotgun (WGS) entry which is preliminary data.</text>
</comment>
<evidence type="ECO:0000313" key="2">
    <source>
        <dbReference type="Proteomes" id="UP000003100"/>
    </source>
</evidence>
<reference evidence="1 2" key="2">
    <citation type="submission" date="2009-02" db="EMBL/GenBank/DDBJ databases">
        <title>Draft genome sequence of Blautia hydrogenotrophica DSM 10507 (Ruminococcus hydrogenotrophicus DSM 10507).</title>
        <authorList>
            <person name="Sudarsanam P."/>
            <person name="Ley R."/>
            <person name="Guruge J."/>
            <person name="Turnbaugh P.J."/>
            <person name="Mahowald M."/>
            <person name="Liep D."/>
            <person name="Gordon J."/>
        </authorList>
    </citation>
    <scope>NUCLEOTIDE SEQUENCE [LARGE SCALE GENOMIC DNA]</scope>
    <source>
        <strain evidence="2">DSM 10507 / JCM 14656 / S5a33</strain>
    </source>
</reference>
<reference evidence="1 2" key="1">
    <citation type="submission" date="2009-01" db="EMBL/GenBank/DDBJ databases">
        <authorList>
            <person name="Fulton L."/>
            <person name="Clifton S."/>
            <person name="Fulton B."/>
            <person name="Xu J."/>
            <person name="Minx P."/>
            <person name="Pepin K.H."/>
            <person name="Johnson M."/>
            <person name="Bhonagiri V."/>
            <person name="Nash W.E."/>
            <person name="Mardis E.R."/>
            <person name="Wilson R.K."/>
        </authorList>
    </citation>
    <scope>NUCLEOTIDE SEQUENCE [LARGE SCALE GENOMIC DNA]</scope>
    <source>
        <strain evidence="2">DSM 10507 / JCM 14656 / S5a33</strain>
    </source>
</reference>
<evidence type="ECO:0000313" key="1">
    <source>
        <dbReference type="EMBL" id="EEG49309.1"/>
    </source>
</evidence>
<dbReference type="EMBL" id="ACBZ01000090">
    <property type="protein sequence ID" value="EEG49309.1"/>
    <property type="molecule type" value="Genomic_DNA"/>
</dbReference>
<dbReference type="AlphaFoldDB" id="C0CLP7"/>
<name>C0CLP7_BLAHS</name>
<protein>
    <submittedName>
        <fullName evidence="1">Uncharacterized protein</fullName>
    </submittedName>
</protein>
<dbReference type="Proteomes" id="UP000003100">
    <property type="component" value="Unassembled WGS sequence"/>
</dbReference>
<dbReference type="eggNOG" id="ENOG5032XXQ">
    <property type="taxonomic scope" value="Bacteria"/>
</dbReference>
<sequence>MAKLNREALAHYLDTSFKNVAESAEWEIIGDDIEEMSNELNPDMETLKNILGQTKTKDNGYEPTMDADPFYADPAKKLYPKIREIAFDRLKGDSCKTLMLEVIVEDTEATNHLAYVQEVIVKPQSYGGDTAGLNIPFQVSEDGARTKGYVSATSLKTGNPEFTEGEIPDPSMLKLEKETEGLGV</sequence>
<keyword evidence="2" id="KW-1185">Reference proteome</keyword>
<organism evidence="1 2">
    <name type="scientific">Blautia hydrogenotrophica (strain DSM 10507 / JCM 14656 / S5a33)</name>
    <name type="common">Ruminococcus hydrogenotrophicus</name>
    <dbReference type="NCBI Taxonomy" id="476272"/>
    <lineage>
        <taxon>Bacteria</taxon>
        <taxon>Bacillati</taxon>
        <taxon>Bacillota</taxon>
        <taxon>Clostridia</taxon>
        <taxon>Lachnospirales</taxon>
        <taxon>Lachnospiraceae</taxon>
        <taxon>Blautia</taxon>
    </lineage>
</organism>
<proteinExistence type="predicted"/>
<dbReference type="GeneID" id="86822017"/>
<gene>
    <name evidence="1" type="ORF">RUMHYD_01782</name>
</gene>
<dbReference type="HOGENOM" id="CLU_129178_0_0_9"/>
<dbReference type="RefSeq" id="WP_005948629.1">
    <property type="nucleotide sequence ID" value="NZ_CP136423.1"/>
</dbReference>